<gene>
    <name evidence="1" type="ORF">SDC9_194894</name>
</gene>
<reference evidence="1" key="1">
    <citation type="submission" date="2019-08" db="EMBL/GenBank/DDBJ databases">
        <authorList>
            <person name="Kucharzyk K."/>
            <person name="Murdoch R.W."/>
            <person name="Higgins S."/>
            <person name="Loffler F."/>
        </authorList>
    </citation>
    <scope>NUCLEOTIDE SEQUENCE</scope>
</reference>
<sequence>MAGRKSVDAFFVVEHINLGDRHAGGDGHLLDHVTQLALIGMGRVGIEEPSAERFGDGTAALGQGGGFVETANDDDAERAEHDVKEKLGIPQDEFGRWGARLLLFGVDAVENQQTGEINRSDDAHDGDHEVNHQHLRVLPGFVLMLKKIHELSLFKRTKPSSALVAPAFRWRTARRR</sequence>
<protein>
    <submittedName>
        <fullName evidence="1">Uncharacterized protein</fullName>
    </submittedName>
</protein>
<accession>A0A645I910</accession>
<dbReference type="AlphaFoldDB" id="A0A645I910"/>
<dbReference type="EMBL" id="VSSQ01108685">
    <property type="protein sequence ID" value="MPN47292.1"/>
    <property type="molecule type" value="Genomic_DNA"/>
</dbReference>
<comment type="caution">
    <text evidence="1">The sequence shown here is derived from an EMBL/GenBank/DDBJ whole genome shotgun (WGS) entry which is preliminary data.</text>
</comment>
<organism evidence="1">
    <name type="scientific">bioreactor metagenome</name>
    <dbReference type="NCBI Taxonomy" id="1076179"/>
    <lineage>
        <taxon>unclassified sequences</taxon>
        <taxon>metagenomes</taxon>
        <taxon>ecological metagenomes</taxon>
    </lineage>
</organism>
<proteinExistence type="predicted"/>
<name>A0A645I910_9ZZZZ</name>
<evidence type="ECO:0000313" key="1">
    <source>
        <dbReference type="EMBL" id="MPN47292.1"/>
    </source>
</evidence>